<dbReference type="SUPFAM" id="SSF54001">
    <property type="entry name" value="Cysteine proteinases"/>
    <property type="match status" value="1"/>
</dbReference>
<evidence type="ECO:0000256" key="2">
    <source>
        <dbReference type="ARBA" id="ARBA00022670"/>
    </source>
</evidence>
<dbReference type="InterPro" id="IPR038765">
    <property type="entry name" value="Papain-like_cys_pep_sf"/>
</dbReference>
<dbReference type="GO" id="GO:0016926">
    <property type="term" value="P:protein desumoylation"/>
    <property type="evidence" value="ECO:0000318"/>
    <property type="project" value="GO_Central"/>
</dbReference>
<dbReference type="EMBL" id="CM001222">
    <property type="protein sequence ID" value="AES75917.1"/>
    <property type="molecule type" value="Genomic_DNA"/>
</dbReference>
<keyword evidence="2 6" id="KW-0645">Protease</keyword>
<dbReference type="GO" id="GO:0016929">
    <property type="term" value="F:deSUMOylase activity"/>
    <property type="evidence" value="ECO:0000318"/>
    <property type="project" value="GO_Central"/>
</dbReference>
<feature type="compositionally biased region" description="Basic residues" evidence="4">
    <location>
        <begin position="285"/>
        <end position="297"/>
    </location>
</feature>
<reference evidence="7" key="3">
    <citation type="submission" date="2015-04" db="UniProtKB">
        <authorList>
            <consortium name="EnsemblPlants"/>
        </authorList>
    </citation>
    <scope>IDENTIFICATION</scope>
    <source>
        <strain evidence="7">cv. Jemalong A17</strain>
    </source>
</reference>
<sequence length="604" mass="68203">MEENGHALNPQQIGTPSALPDDNYIEVEDVTSGCIANKEVVGAYKEPTIQDVMEEMTSLKVLLIEVSKKQDTLETGLTMDFNLLRTNIASIQTSIEVFEMLANSKCFCNIRGSSTSCEEEEFKEPPVPTEQERFAKELAELGLSRETEKVGESFGKYIHQGFVRDKSAEGTSKEVVFNGRSSSVFGGMETFDNHDVDVNFSKTNFSNSVGKAFVPDHWLEEETTPKGRTSGKQSFLITKSDYKRKPQHFSQTAPSTVPESGVHKRLKFHTPSATLKPTQSNSSKKSAKLRQSAKKLKGQREEATPRSARMKGGVTPKGKEIALDTKNVALDERTKRALRNAHVCSFLFQKSSEVNLINETLVLTMSLASTRSELQCLLPDVHITELVIALAAARVTCRHTLRQSVWCLPPSFAFDFEDGLSLPHIRAKYRGDWMAPFAKVQFIYIPLRGAEGHWFSMVVHVPSGITYHLDSNCPAGLTEEQRHYKIRRMGLLLHRLVDCDEYSTIFPKKSQEFEKFEIVRPNLMIDGCSSSENSGVWVLHWLSMEHYYRPENFLRIMDVKSVRLNTAAELLIGDENSLRYEVQKKTDEFLKARNEKKPIDLDTD</sequence>
<dbReference type="InterPro" id="IPR003653">
    <property type="entry name" value="Peptidase_C48_C"/>
</dbReference>
<dbReference type="Gene3D" id="3.40.395.10">
    <property type="entry name" value="Adenoviral Proteinase, Chain A"/>
    <property type="match status" value="1"/>
</dbReference>
<evidence type="ECO:0000256" key="1">
    <source>
        <dbReference type="ARBA" id="ARBA00005234"/>
    </source>
</evidence>
<dbReference type="EnsemblPlants" id="AES75917">
    <property type="protein sequence ID" value="AES75917"/>
    <property type="gene ID" value="MTR_6g061910"/>
</dbReference>
<feature type="region of interest" description="Disordered" evidence="4">
    <location>
        <begin position="1"/>
        <end position="21"/>
    </location>
</feature>
<organism evidence="6 8">
    <name type="scientific">Medicago truncatula</name>
    <name type="common">Barrel medic</name>
    <name type="synonym">Medicago tribuloides</name>
    <dbReference type="NCBI Taxonomy" id="3880"/>
    <lineage>
        <taxon>Eukaryota</taxon>
        <taxon>Viridiplantae</taxon>
        <taxon>Streptophyta</taxon>
        <taxon>Embryophyta</taxon>
        <taxon>Tracheophyta</taxon>
        <taxon>Spermatophyta</taxon>
        <taxon>Magnoliopsida</taxon>
        <taxon>eudicotyledons</taxon>
        <taxon>Gunneridae</taxon>
        <taxon>Pentapetalae</taxon>
        <taxon>rosids</taxon>
        <taxon>fabids</taxon>
        <taxon>Fabales</taxon>
        <taxon>Fabaceae</taxon>
        <taxon>Papilionoideae</taxon>
        <taxon>50 kb inversion clade</taxon>
        <taxon>NPAAA clade</taxon>
        <taxon>Hologalegina</taxon>
        <taxon>IRL clade</taxon>
        <taxon>Trifolieae</taxon>
        <taxon>Medicago</taxon>
    </lineage>
</organism>
<dbReference type="OrthoDB" id="1435955at2759"/>
<reference evidence="6 8" key="1">
    <citation type="journal article" date="2011" name="Nature">
        <title>The Medicago genome provides insight into the evolution of rhizobial symbioses.</title>
        <authorList>
            <person name="Young N.D."/>
            <person name="Debelle F."/>
            <person name="Oldroyd G.E."/>
            <person name="Geurts R."/>
            <person name="Cannon S.B."/>
            <person name="Udvardi M.K."/>
            <person name="Benedito V.A."/>
            <person name="Mayer K.F."/>
            <person name="Gouzy J."/>
            <person name="Schoof H."/>
            <person name="Van de Peer Y."/>
            <person name="Proost S."/>
            <person name="Cook D.R."/>
            <person name="Meyers B.C."/>
            <person name="Spannagl M."/>
            <person name="Cheung F."/>
            <person name="De Mita S."/>
            <person name="Krishnakumar V."/>
            <person name="Gundlach H."/>
            <person name="Zhou S."/>
            <person name="Mudge J."/>
            <person name="Bharti A.K."/>
            <person name="Murray J.D."/>
            <person name="Naoumkina M.A."/>
            <person name="Rosen B."/>
            <person name="Silverstein K.A."/>
            <person name="Tang H."/>
            <person name="Rombauts S."/>
            <person name="Zhao P.X."/>
            <person name="Zhou P."/>
            <person name="Barbe V."/>
            <person name="Bardou P."/>
            <person name="Bechner M."/>
            <person name="Bellec A."/>
            <person name="Berger A."/>
            <person name="Berges H."/>
            <person name="Bidwell S."/>
            <person name="Bisseling T."/>
            <person name="Choisne N."/>
            <person name="Couloux A."/>
            <person name="Denny R."/>
            <person name="Deshpande S."/>
            <person name="Dai X."/>
            <person name="Doyle J.J."/>
            <person name="Dudez A.M."/>
            <person name="Farmer A.D."/>
            <person name="Fouteau S."/>
            <person name="Franken C."/>
            <person name="Gibelin C."/>
            <person name="Gish J."/>
            <person name="Goldstein S."/>
            <person name="Gonzalez A.J."/>
            <person name="Green P.J."/>
            <person name="Hallab A."/>
            <person name="Hartog M."/>
            <person name="Hua A."/>
            <person name="Humphray S.J."/>
            <person name="Jeong D.H."/>
            <person name="Jing Y."/>
            <person name="Jocker A."/>
            <person name="Kenton S.M."/>
            <person name="Kim D.J."/>
            <person name="Klee K."/>
            <person name="Lai H."/>
            <person name="Lang C."/>
            <person name="Lin S."/>
            <person name="Macmil S.L."/>
            <person name="Magdelenat G."/>
            <person name="Matthews L."/>
            <person name="McCorrison J."/>
            <person name="Monaghan E.L."/>
            <person name="Mun J.H."/>
            <person name="Najar F.Z."/>
            <person name="Nicholson C."/>
            <person name="Noirot C."/>
            <person name="O'Bleness M."/>
            <person name="Paule C.R."/>
            <person name="Poulain J."/>
            <person name="Prion F."/>
            <person name="Qin B."/>
            <person name="Qu C."/>
            <person name="Retzel E.F."/>
            <person name="Riddle C."/>
            <person name="Sallet E."/>
            <person name="Samain S."/>
            <person name="Samson N."/>
            <person name="Sanders I."/>
            <person name="Saurat O."/>
            <person name="Scarpelli C."/>
            <person name="Schiex T."/>
            <person name="Segurens B."/>
            <person name="Severin A.J."/>
            <person name="Sherrier D.J."/>
            <person name="Shi R."/>
            <person name="Sims S."/>
            <person name="Singer S.R."/>
            <person name="Sinharoy S."/>
            <person name="Sterck L."/>
            <person name="Viollet A."/>
            <person name="Wang B.B."/>
            <person name="Wang K."/>
            <person name="Wang M."/>
            <person name="Wang X."/>
            <person name="Warfsmann J."/>
            <person name="Weissenbach J."/>
            <person name="White D.D."/>
            <person name="White J.D."/>
            <person name="Wiley G.B."/>
            <person name="Wincker P."/>
            <person name="Xing Y."/>
            <person name="Yang L."/>
            <person name="Yao Z."/>
            <person name="Ying F."/>
            <person name="Zhai J."/>
            <person name="Zhou L."/>
            <person name="Zuber A."/>
            <person name="Denarie J."/>
            <person name="Dixon R.A."/>
            <person name="May G.D."/>
            <person name="Schwartz D.C."/>
            <person name="Rogers J."/>
            <person name="Quetier F."/>
            <person name="Town C.D."/>
            <person name="Roe B.A."/>
        </authorList>
    </citation>
    <scope>NUCLEOTIDE SEQUENCE [LARGE SCALE GENOMIC DNA]</scope>
    <source>
        <strain evidence="6">A17</strain>
        <strain evidence="7 8">cv. Jemalong A17</strain>
    </source>
</reference>
<dbReference type="HOGENOM" id="CLU_494666_0_0_1"/>
<dbReference type="GO" id="GO:0006508">
    <property type="term" value="P:proteolysis"/>
    <property type="evidence" value="ECO:0007669"/>
    <property type="project" value="UniProtKB-KW"/>
</dbReference>
<evidence type="ECO:0000313" key="8">
    <source>
        <dbReference type="Proteomes" id="UP000002051"/>
    </source>
</evidence>
<reference evidence="6 8" key="2">
    <citation type="journal article" date="2014" name="BMC Genomics">
        <title>An improved genome release (version Mt4.0) for the model legume Medicago truncatula.</title>
        <authorList>
            <person name="Tang H."/>
            <person name="Krishnakumar V."/>
            <person name="Bidwell S."/>
            <person name="Rosen B."/>
            <person name="Chan A."/>
            <person name="Zhou S."/>
            <person name="Gentzbittel L."/>
            <person name="Childs K.L."/>
            <person name="Yandell M."/>
            <person name="Gundlach H."/>
            <person name="Mayer K.F."/>
            <person name="Schwartz D.C."/>
            <person name="Town C.D."/>
        </authorList>
    </citation>
    <scope>GENOME REANNOTATION</scope>
    <source>
        <strain evidence="7 8">cv. Jemalong A17</strain>
    </source>
</reference>
<dbReference type="Proteomes" id="UP000002051">
    <property type="component" value="Chromosome 6"/>
</dbReference>
<keyword evidence="3" id="KW-0378">Hydrolase</keyword>
<evidence type="ECO:0000256" key="4">
    <source>
        <dbReference type="SAM" id="MobiDB-lite"/>
    </source>
</evidence>
<dbReference type="PaxDb" id="3880-AES75917"/>
<feature type="region of interest" description="Disordered" evidence="4">
    <location>
        <begin position="270"/>
        <end position="315"/>
    </location>
</feature>
<dbReference type="GO" id="GO:0005634">
    <property type="term" value="C:nucleus"/>
    <property type="evidence" value="ECO:0000318"/>
    <property type="project" value="GO_Central"/>
</dbReference>
<accession>G7KNT3</accession>
<feature type="compositionally biased region" description="Polar residues" evidence="4">
    <location>
        <begin position="271"/>
        <end position="284"/>
    </location>
</feature>
<proteinExistence type="inferred from homology"/>
<name>G7KNT3_MEDTR</name>
<feature type="domain" description="Ubiquitin-like protease family profile" evidence="5">
    <location>
        <begin position="435"/>
        <end position="569"/>
    </location>
</feature>
<evidence type="ECO:0000256" key="3">
    <source>
        <dbReference type="ARBA" id="ARBA00022801"/>
    </source>
</evidence>
<dbReference type="Pfam" id="PF02902">
    <property type="entry name" value="Peptidase_C48"/>
    <property type="match status" value="1"/>
</dbReference>
<gene>
    <name evidence="6" type="ordered locus">MTR_6g061910</name>
</gene>
<keyword evidence="8" id="KW-1185">Reference proteome</keyword>
<evidence type="ECO:0000259" key="5">
    <source>
        <dbReference type="Pfam" id="PF02902"/>
    </source>
</evidence>
<protein>
    <submittedName>
        <fullName evidence="6">Ulp1 protease family, carboxy-terminal domain protein</fullName>
    </submittedName>
</protein>
<comment type="similarity">
    <text evidence="1">Belongs to the peptidase C48 family.</text>
</comment>
<evidence type="ECO:0000313" key="7">
    <source>
        <dbReference type="EnsemblPlants" id="AES75917"/>
    </source>
</evidence>
<dbReference type="AlphaFoldDB" id="G7KNT3"/>
<evidence type="ECO:0000313" key="6">
    <source>
        <dbReference type="EMBL" id="AES75917.1"/>
    </source>
</evidence>